<dbReference type="InterPro" id="IPR036236">
    <property type="entry name" value="Znf_C2H2_sf"/>
</dbReference>
<protein>
    <submittedName>
        <fullName evidence="6">BED-type domain-containing protein</fullName>
    </submittedName>
</protein>
<evidence type="ECO:0000313" key="7">
    <source>
        <dbReference type="Proteomes" id="UP001604336"/>
    </source>
</evidence>
<dbReference type="InterPro" id="IPR003656">
    <property type="entry name" value="Znf_BED"/>
</dbReference>
<keyword evidence="3" id="KW-0862">Zinc</keyword>
<evidence type="ECO:0000256" key="4">
    <source>
        <dbReference type="PROSITE-ProRule" id="PRU00027"/>
    </source>
</evidence>
<name>A0ABD1R0Q6_9LAMI</name>
<dbReference type="EMBL" id="JBFOLK010000010">
    <property type="protein sequence ID" value="KAL2480774.1"/>
    <property type="molecule type" value="Genomic_DNA"/>
</dbReference>
<proteinExistence type="predicted"/>
<dbReference type="PANTHER" id="PTHR34396">
    <property type="entry name" value="OS03G0264950 PROTEIN-RELATED"/>
    <property type="match status" value="1"/>
</dbReference>
<dbReference type="Proteomes" id="UP001604336">
    <property type="component" value="Unassembled WGS sequence"/>
</dbReference>
<comment type="caution">
    <text evidence="6">The sequence shown here is derived from an EMBL/GenBank/DDBJ whole genome shotgun (WGS) entry which is preliminary data.</text>
</comment>
<feature type="domain" description="BED-type" evidence="5">
    <location>
        <begin position="70"/>
        <end position="134"/>
    </location>
</feature>
<dbReference type="PROSITE" id="PS50808">
    <property type="entry name" value="ZF_BED"/>
    <property type="match status" value="1"/>
</dbReference>
<sequence>MNQYNFQESTESVENQIHEDFSGLNNVPILDFGVDFGVGNTAPTIDLDDIDEELETTNTTQLTSKRRAAKQKARCWDYFKLVQIGATADGQPIFKAVCKYCNQQFTWQKGSGTSHVNRHFPKCMQKHEGINTNQAQLQFGSPSVSTSSSHNLNNWVYSQESMRREDMCQLVASGEFPLSIVESPHFT</sequence>
<dbReference type="SMART" id="SM00614">
    <property type="entry name" value="ZnF_BED"/>
    <property type="match status" value="1"/>
</dbReference>
<evidence type="ECO:0000259" key="5">
    <source>
        <dbReference type="PROSITE" id="PS50808"/>
    </source>
</evidence>
<keyword evidence="2 4" id="KW-0863">Zinc-finger</keyword>
<evidence type="ECO:0000256" key="1">
    <source>
        <dbReference type="ARBA" id="ARBA00022723"/>
    </source>
</evidence>
<gene>
    <name evidence="6" type="ORF">Adt_33740</name>
</gene>
<evidence type="ECO:0000256" key="2">
    <source>
        <dbReference type="ARBA" id="ARBA00022771"/>
    </source>
</evidence>
<accession>A0ABD1R0Q6</accession>
<dbReference type="AlphaFoldDB" id="A0ABD1R0Q6"/>
<dbReference type="SUPFAM" id="SSF57667">
    <property type="entry name" value="beta-beta-alpha zinc fingers"/>
    <property type="match status" value="1"/>
</dbReference>
<dbReference type="GO" id="GO:0008270">
    <property type="term" value="F:zinc ion binding"/>
    <property type="evidence" value="ECO:0007669"/>
    <property type="project" value="UniProtKB-KW"/>
</dbReference>
<reference evidence="7" key="1">
    <citation type="submission" date="2024-07" db="EMBL/GenBank/DDBJ databases">
        <title>Two chromosome-level genome assemblies of Korean endemic species Abeliophyllum distichum and Forsythia ovata (Oleaceae).</title>
        <authorList>
            <person name="Jang H."/>
        </authorList>
    </citation>
    <scope>NUCLEOTIDE SEQUENCE [LARGE SCALE GENOMIC DNA]</scope>
</reference>
<dbReference type="InterPro" id="IPR053031">
    <property type="entry name" value="Cuticle_assoc_protein"/>
</dbReference>
<dbReference type="PANTHER" id="PTHR34396:SF25">
    <property type="entry name" value="BOUNDARY ELEMENT ASSOCIATED FACTOR"/>
    <property type="match status" value="1"/>
</dbReference>
<keyword evidence="7" id="KW-1185">Reference proteome</keyword>
<evidence type="ECO:0000256" key="3">
    <source>
        <dbReference type="ARBA" id="ARBA00022833"/>
    </source>
</evidence>
<organism evidence="6 7">
    <name type="scientific">Abeliophyllum distichum</name>
    <dbReference type="NCBI Taxonomy" id="126358"/>
    <lineage>
        <taxon>Eukaryota</taxon>
        <taxon>Viridiplantae</taxon>
        <taxon>Streptophyta</taxon>
        <taxon>Embryophyta</taxon>
        <taxon>Tracheophyta</taxon>
        <taxon>Spermatophyta</taxon>
        <taxon>Magnoliopsida</taxon>
        <taxon>eudicotyledons</taxon>
        <taxon>Gunneridae</taxon>
        <taxon>Pentapetalae</taxon>
        <taxon>asterids</taxon>
        <taxon>lamiids</taxon>
        <taxon>Lamiales</taxon>
        <taxon>Oleaceae</taxon>
        <taxon>Forsythieae</taxon>
        <taxon>Abeliophyllum</taxon>
    </lineage>
</organism>
<keyword evidence="1" id="KW-0479">Metal-binding</keyword>
<evidence type="ECO:0000313" key="6">
    <source>
        <dbReference type="EMBL" id="KAL2480774.1"/>
    </source>
</evidence>